<dbReference type="Proteomes" id="UP000199069">
    <property type="component" value="Unassembled WGS sequence"/>
</dbReference>
<keyword evidence="2" id="KW-0378">Hydrolase</keyword>
<dbReference type="OrthoDB" id="2588793at2759"/>
<gene>
    <name evidence="2" type="primary">FGENESH: predicted gene_3.228</name>
    <name evidence="3" type="ORF">AAT19DRAFT_13006</name>
    <name evidence="2" type="ORF">BN2166_0017770</name>
</gene>
<dbReference type="GO" id="GO:0016787">
    <property type="term" value="F:hydrolase activity"/>
    <property type="evidence" value="ECO:0007669"/>
    <property type="project" value="UniProtKB-KW"/>
</dbReference>
<keyword evidence="4" id="KW-1185">Reference proteome</keyword>
<proteinExistence type="predicted"/>
<evidence type="ECO:0000313" key="3">
    <source>
        <dbReference type="EMBL" id="PRQ75984.1"/>
    </source>
</evidence>
<dbReference type="AlphaFoldDB" id="A0A0K3CFE2"/>
<evidence type="ECO:0000313" key="4">
    <source>
        <dbReference type="Proteomes" id="UP000199069"/>
    </source>
</evidence>
<evidence type="ECO:0000256" key="1">
    <source>
        <dbReference type="SAM" id="MobiDB-lite"/>
    </source>
</evidence>
<sequence length="398" mass="45305">MGLPRYARLGSAESDESTTTLVDSPASRGEAWLRLYGGWVLAGVVCLLWATTPRGPAAKAEECFDPFTTPGYIWRAENGSIRHIPYPPSASLADLTTFRPIEESADPPTDALRLAAPAYGDLLEREDRADLPELRWMRDKTIVFIGDSHDRQNLEIFCDRLHSTGAVLSVPHYHIKAHCRLPDLNLTLAQWFHFGLAPESDSLPPNAWNIPSIPTSHENENPAPYSIEGKMKEYWLPDVEEIGKPDLIVLNSFFWDLRYFTLRARHFIPPPSPLHASERPLTYSELAWHRSRVRDFVELVREKFPSVPVMWKTGQERESDRGYGNVAVYQLNQSLRAVLKRLNVPVFDWGALVTGEWQYNDDQHLKPGAPARLWADIAFWYLRRAVQGWAKCIDPPLS</sequence>
<dbReference type="SUPFAM" id="SSF52266">
    <property type="entry name" value="SGNH hydrolase"/>
    <property type="match status" value="1"/>
</dbReference>
<feature type="region of interest" description="Disordered" evidence="1">
    <location>
        <begin position="1"/>
        <end position="23"/>
    </location>
</feature>
<dbReference type="STRING" id="5286.A0A0K3CFE2"/>
<protein>
    <submittedName>
        <fullName evidence="2">BY PROTMAP: gi|472583930|gb|EMS21546.1| Esterase, SGNH hydrolase-type domain protein [Rhodosporidium toruloides NP11] gi|647400432|emb|CDR45883.1| RHTO0S11e05952g1_1 [Rhodosporidium toruloides]</fullName>
    </submittedName>
</protein>
<reference evidence="2 4" key="1">
    <citation type="submission" date="2015-07" db="EMBL/GenBank/DDBJ databases">
        <authorList>
            <person name="Cajimat M.N.B."/>
            <person name="Milazzo M.L."/>
            <person name="Fulhorst C.F."/>
        </authorList>
    </citation>
    <scope>NUCLEOTIDE SEQUENCE [LARGE SCALE GENOMIC DNA]</scope>
    <source>
        <strain evidence="2">Single colony</strain>
    </source>
</reference>
<evidence type="ECO:0000313" key="2">
    <source>
        <dbReference type="EMBL" id="CTR05916.1"/>
    </source>
</evidence>
<accession>A0A0K3CFE2</accession>
<name>A0A0K3CFE2_RHOTO</name>
<dbReference type="Proteomes" id="UP000239560">
    <property type="component" value="Unassembled WGS sequence"/>
</dbReference>
<evidence type="ECO:0000313" key="5">
    <source>
        <dbReference type="Proteomes" id="UP000239560"/>
    </source>
</evidence>
<dbReference type="OMA" id="ESHRIGM"/>
<dbReference type="EMBL" id="CWKI01000003">
    <property type="protein sequence ID" value="CTR05916.1"/>
    <property type="molecule type" value="Genomic_DNA"/>
</dbReference>
<dbReference type="EMBL" id="LCTV02000003">
    <property type="protein sequence ID" value="PRQ75984.1"/>
    <property type="molecule type" value="Genomic_DNA"/>
</dbReference>
<reference evidence="3 5" key="2">
    <citation type="journal article" date="2018" name="Elife">
        <title>Functional genomics of lipid metabolism in the oleaginous yeast Rhodosporidium toruloides.</title>
        <authorList>
            <person name="Coradetti S.T."/>
            <person name="Pinel D."/>
            <person name="Geiselman G."/>
            <person name="Ito M."/>
            <person name="Mondo S."/>
            <person name="Reilly M.C."/>
            <person name="Cheng Y.F."/>
            <person name="Bauer S."/>
            <person name="Grigoriev I."/>
            <person name="Gladden J.M."/>
            <person name="Simmons B.A."/>
            <person name="Brem R."/>
            <person name="Arkin A.P."/>
            <person name="Skerker J.M."/>
        </authorList>
    </citation>
    <scope>NUCLEOTIDE SEQUENCE [LARGE SCALE GENOMIC DNA]</scope>
    <source>
        <strain evidence="3 5">NBRC 0880</strain>
    </source>
</reference>
<organism evidence="2 4">
    <name type="scientific">Rhodotorula toruloides</name>
    <name type="common">Yeast</name>
    <name type="synonym">Rhodosporidium toruloides</name>
    <dbReference type="NCBI Taxonomy" id="5286"/>
    <lineage>
        <taxon>Eukaryota</taxon>
        <taxon>Fungi</taxon>
        <taxon>Dikarya</taxon>
        <taxon>Basidiomycota</taxon>
        <taxon>Pucciniomycotina</taxon>
        <taxon>Microbotryomycetes</taxon>
        <taxon>Sporidiobolales</taxon>
        <taxon>Sporidiobolaceae</taxon>
        <taxon>Rhodotorula</taxon>
    </lineage>
</organism>